<dbReference type="AlphaFoldDB" id="A0AAD7YY36"/>
<keyword evidence="2" id="KW-1185">Reference proteome</keyword>
<protein>
    <submittedName>
        <fullName evidence="1">Uncharacterized protein</fullName>
    </submittedName>
</protein>
<reference evidence="1" key="1">
    <citation type="submission" date="2023-03" db="EMBL/GenBank/DDBJ databases">
        <title>Chromosome-level genomes of two armyworms, Mythimna separata and Mythimna loreyi, provide insights into the biosynthesis and reception of sex pheromones.</title>
        <authorList>
            <person name="Zhao H."/>
        </authorList>
    </citation>
    <scope>NUCLEOTIDE SEQUENCE</scope>
    <source>
        <strain evidence="1">BeijingLab</strain>
        <tissue evidence="1">Pupa</tissue>
    </source>
</reference>
<name>A0AAD7YY36_MYTSE</name>
<proteinExistence type="predicted"/>
<comment type="caution">
    <text evidence="1">The sequence shown here is derived from an EMBL/GenBank/DDBJ whole genome shotgun (WGS) entry which is preliminary data.</text>
</comment>
<accession>A0AAD7YY36</accession>
<evidence type="ECO:0000313" key="1">
    <source>
        <dbReference type="EMBL" id="KAJ8730417.1"/>
    </source>
</evidence>
<dbReference type="Proteomes" id="UP001231518">
    <property type="component" value="Chromosome 9"/>
</dbReference>
<organism evidence="1 2">
    <name type="scientific">Mythimna separata</name>
    <name type="common">Oriental armyworm</name>
    <name type="synonym">Pseudaletia separata</name>
    <dbReference type="NCBI Taxonomy" id="271217"/>
    <lineage>
        <taxon>Eukaryota</taxon>
        <taxon>Metazoa</taxon>
        <taxon>Ecdysozoa</taxon>
        <taxon>Arthropoda</taxon>
        <taxon>Hexapoda</taxon>
        <taxon>Insecta</taxon>
        <taxon>Pterygota</taxon>
        <taxon>Neoptera</taxon>
        <taxon>Endopterygota</taxon>
        <taxon>Lepidoptera</taxon>
        <taxon>Glossata</taxon>
        <taxon>Ditrysia</taxon>
        <taxon>Noctuoidea</taxon>
        <taxon>Noctuidae</taxon>
        <taxon>Noctuinae</taxon>
        <taxon>Hadenini</taxon>
        <taxon>Mythimna</taxon>
    </lineage>
</organism>
<sequence length="255" mass="28690">MGDDSTRYLYEDSSRSWVWSTDSSNPKPSDTFSVFGSEACGEPLQAQHVIMDFTPNAEDKEFTQQKVCSFWKFINNIPGIQNLKVEPEKNLYAGDSKTEVAPDSVKSEIDAGVEDSSVAGHGLGQAAHMLRFAEDKKLINTLFEAKLPQSMCSLGSREYKHGQPAPLPKKKEKKHVCKCIPCRNPKCRNKRPVGTPTEELSPLRALSRKMNEWDAKHPKSMEPPGHPPALQHCLIQRQMFPVPLDTVPRPRRNFC</sequence>
<evidence type="ECO:0000313" key="2">
    <source>
        <dbReference type="Proteomes" id="UP001231518"/>
    </source>
</evidence>
<dbReference type="EMBL" id="JARGEI010000006">
    <property type="protein sequence ID" value="KAJ8730417.1"/>
    <property type="molecule type" value="Genomic_DNA"/>
</dbReference>
<gene>
    <name evidence="1" type="ORF">PYW07_017455</name>
</gene>